<organism evidence="1 2">
    <name type="scientific">Ditylenchus dipsaci</name>
    <dbReference type="NCBI Taxonomy" id="166011"/>
    <lineage>
        <taxon>Eukaryota</taxon>
        <taxon>Metazoa</taxon>
        <taxon>Ecdysozoa</taxon>
        <taxon>Nematoda</taxon>
        <taxon>Chromadorea</taxon>
        <taxon>Rhabditida</taxon>
        <taxon>Tylenchina</taxon>
        <taxon>Tylenchomorpha</taxon>
        <taxon>Sphaerularioidea</taxon>
        <taxon>Anguinidae</taxon>
        <taxon>Anguininae</taxon>
        <taxon>Ditylenchus</taxon>
    </lineage>
</organism>
<name>A0A915EIA1_9BILA</name>
<dbReference type="WBParaSite" id="jg5654">
    <property type="protein sequence ID" value="jg5654"/>
    <property type="gene ID" value="jg5654"/>
</dbReference>
<accession>A0A915EIA1</accession>
<proteinExistence type="predicted"/>
<keyword evidence="1" id="KW-1185">Reference proteome</keyword>
<dbReference type="Proteomes" id="UP000887574">
    <property type="component" value="Unplaced"/>
</dbReference>
<evidence type="ECO:0000313" key="1">
    <source>
        <dbReference type="Proteomes" id="UP000887574"/>
    </source>
</evidence>
<protein>
    <submittedName>
        <fullName evidence="2">Uncharacterized protein</fullName>
    </submittedName>
</protein>
<sequence>MNFCNCCLQGTHLNGGLIREPKAGTSMNPEEGQPISANLEPGQCIQVEESLSRGLSMMSRAKVAAADTAALSREQAAFLNKYGMTMSSVTGEGAAPHQRDSLLNYLNWEYLKDKFVIDPSKDHYYYWTGIVSLAYLYNLLVL</sequence>
<evidence type="ECO:0000313" key="2">
    <source>
        <dbReference type="WBParaSite" id="jg5654"/>
    </source>
</evidence>
<dbReference type="AlphaFoldDB" id="A0A915EIA1"/>
<reference evidence="2" key="1">
    <citation type="submission" date="2022-11" db="UniProtKB">
        <authorList>
            <consortium name="WormBaseParasite"/>
        </authorList>
    </citation>
    <scope>IDENTIFICATION</scope>
</reference>